<evidence type="ECO:0000256" key="1">
    <source>
        <dbReference type="SAM" id="Phobius"/>
    </source>
</evidence>
<proteinExistence type="predicted"/>
<organism evidence="2">
    <name type="scientific">viral metagenome</name>
    <dbReference type="NCBI Taxonomy" id="1070528"/>
    <lineage>
        <taxon>unclassified sequences</taxon>
        <taxon>metagenomes</taxon>
        <taxon>organismal metagenomes</taxon>
    </lineage>
</organism>
<feature type="transmembrane region" description="Helical" evidence="1">
    <location>
        <begin position="274"/>
        <end position="295"/>
    </location>
</feature>
<dbReference type="EMBL" id="MN740119">
    <property type="protein sequence ID" value="QHT88598.1"/>
    <property type="molecule type" value="Genomic_DNA"/>
</dbReference>
<evidence type="ECO:0008006" key="3">
    <source>
        <dbReference type="Google" id="ProtNLM"/>
    </source>
</evidence>
<dbReference type="AlphaFoldDB" id="A0A6C0I6G1"/>
<keyword evidence="1" id="KW-1133">Transmembrane helix</keyword>
<evidence type="ECO:0000313" key="2">
    <source>
        <dbReference type="EMBL" id="QHT88598.1"/>
    </source>
</evidence>
<protein>
    <recommendedName>
        <fullName evidence="3">Alpha-carbonic anhydrase domain-containing protein</fullName>
    </recommendedName>
</protein>
<dbReference type="Gene3D" id="3.10.200.10">
    <property type="entry name" value="Alpha carbonic anhydrase"/>
    <property type="match status" value="1"/>
</dbReference>
<reference evidence="2" key="1">
    <citation type="journal article" date="2020" name="Nature">
        <title>Giant virus diversity and host interactions through global metagenomics.</title>
        <authorList>
            <person name="Schulz F."/>
            <person name="Roux S."/>
            <person name="Paez-Espino D."/>
            <person name="Jungbluth S."/>
            <person name="Walsh D.A."/>
            <person name="Denef V.J."/>
            <person name="McMahon K.D."/>
            <person name="Konstantinidis K.T."/>
            <person name="Eloe-Fadrosh E.A."/>
            <person name="Kyrpides N.C."/>
            <person name="Woyke T."/>
        </authorList>
    </citation>
    <scope>NUCLEOTIDE SEQUENCE</scope>
    <source>
        <strain evidence="2">GVMAG-M-3300023184-51</strain>
    </source>
</reference>
<sequence length="322" mass="35320">MSSIRNKCTNSNTPLNISPSNVKGKCEYKCELDFKYQSSSCSTKNKGGYISLSYDAASNSPVKYNLHNYNVEEIRIYSPSLHTYMNKPACAEIIIIHNTPSGGNKLAICVPIKNEVSTSKGSVIINKIIMGTVSKAPKNKASATLNDIGTYTLNNIVPIKKFFSYSGQEIFDDCSSTFDYIVFSPNVSNVAIDSDCLTKLQKIITNSNIKSKSPSVATPLFINEKGPNRGQIDEGIFIDCQTVGESGEETVVNEKTQSNNNSASDFFDIENNPWVLGFFIFLMCIGLIILLNFYGNGGISKIFGKMNLFGDRNAEGFAVLNK</sequence>
<dbReference type="InterPro" id="IPR036398">
    <property type="entry name" value="CA_dom_sf"/>
</dbReference>
<keyword evidence="1" id="KW-0812">Transmembrane</keyword>
<name>A0A6C0I6G1_9ZZZZ</name>
<accession>A0A6C0I6G1</accession>
<keyword evidence="1" id="KW-0472">Membrane</keyword>